<protein>
    <submittedName>
        <fullName evidence="2">Uncharacterized protein</fullName>
    </submittedName>
</protein>
<reference evidence="2" key="1">
    <citation type="submission" date="2022-12" db="EMBL/GenBank/DDBJ databases">
        <title>Draft genome assemblies for two species of Escallonia (Escalloniales).</title>
        <authorList>
            <person name="Chanderbali A."/>
            <person name="Dervinis C."/>
            <person name="Anghel I."/>
            <person name="Soltis D."/>
            <person name="Soltis P."/>
            <person name="Zapata F."/>
        </authorList>
    </citation>
    <scope>NUCLEOTIDE SEQUENCE</scope>
    <source>
        <strain evidence="2">UCBG64.0493</strain>
        <tissue evidence="2">Leaf</tissue>
    </source>
</reference>
<feature type="region of interest" description="Disordered" evidence="1">
    <location>
        <begin position="80"/>
        <end position="148"/>
    </location>
</feature>
<dbReference type="AlphaFoldDB" id="A0AA88WYM8"/>
<evidence type="ECO:0000313" key="3">
    <source>
        <dbReference type="Proteomes" id="UP001188597"/>
    </source>
</evidence>
<feature type="compositionally biased region" description="Basic and acidic residues" evidence="1">
    <location>
        <begin position="110"/>
        <end position="122"/>
    </location>
</feature>
<organism evidence="2 3">
    <name type="scientific">Escallonia herrerae</name>
    <dbReference type="NCBI Taxonomy" id="1293975"/>
    <lineage>
        <taxon>Eukaryota</taxon>
        <taxon>Viridiplantae</taxon>
        <taxon>Streptophyta</taxon>
        <taxon>Embryophyta</taxon>
        <taxon>Tracheophyta</taxon>
        <taxon>Spermatophyta</taxon>
        <taxon>Magnoliopsida</taxon>
        <taxon>eudicotyledons</taxon>
        <taxon>Gunneridae</taxon>
        <taxon>Pentapetalae</taxon>
        <taxon>asterids</taxon>
        <taxon>campanulids</taxon>
        <taxon>Escalloniales</taxon>
        <taxon>Escalloniaceae</taxon>
        <taxon>Escallonia</taxon>
    </lineage>
</organism>
<dbReference type="InterPro" id="IPR007789">
    <property type="entry name" value="DUF688"/>
</dbReference>
<evidence type="ECO:0000256" key="1">
    <source>
        <dbReference type="SAM" id="MobiDB-lite"/>
    </source>
</evidence>
<dbReference type="PANTHER" id="PTHR33671">
    <property type="entry name" value="N-METHYLTRANSFERASE, PUTATIVE (DUF688)-RELATED"/>
    <property type="match status" value="1"/>
</dbReference>
<feature type="compositionally biased region" description="Basic and acidic residues" evidence="1">
    <location>
        <begin position="137"/>
        <end position="147"/>
    </location>
</feature>
<proteinExistence type="predicted"/>
<dbReference type="Proteomes" id="UP001188597">
    <property type="component" value="Unassembled WGS sequence"/>
</dbReference>
<evidence type="ECO:0000313" key="2">
    <source>
        <dbReference type="EMBL" id="KAK3032845.1"/>
    </source>
</evidence>
<name>A0AA88WYM8_9ASTE</name>
<dbReference type="EMBL" id="JAVXUP010000252">
    <property type="protein sequence ID" value="KAK3032845.1"/>
    <property type="molecule type" value="Genomic_DNA"/>
</dbReference>
<dbReference type="Pfam" id="PF05097">
    <property type="entry name" value="DUF688"/>
    <property type="match status" value="1"/>
</dbReference>
<sequence length="285" mass="31282">MHIIFQPVMESLSRESHGFITVSPNYFTKNFITHSLFNHTRVLYKEEKAAAAAAAAAAMDKKCPRMLDFNAPLISTRRPTGVALRRSNSQGASRDISSRVPFSWEQTPGKPKDTDACSDSHDTVVLPPKPPPGRWHPPKEAIHRDSGCDGDADDDYDSFSDAVDMFSLSEAIDVFESVEAFQGVNLGTCGSESPSFIIQRFLPDALAASSAVAVSRNVNMKLAQSKDCSEKCVRRAVGRAYSTPKGCGIDIFFPWRMKHKPCGVKSPVRASSLNVKPQWCMGKKP</sequence>
<keyword evidence="3" id="KW-1185">Reference proteome</keyword>
<dbReference type="PANTHER" id="PTHR33671:SF1">
    <property type="entry name" value="DUF688 FAMILY PROTEIN"/>
    <property type="match status" value="1"/>
</dbReference>
<accession>A0AA88WYM8</accession>
<gene>
    <name evidence="2" type="ORF">RJ639_037022</name>
</gene>
<comment type="caution">
    <text evidence="2">The sequence shown here is derived from an EMBL/GenBank/DDBJ whole genome shotgun (WGS) entry which is preliminary data.</text>
</comment>